<evidence type="ECO:0000259" key="2">
    <source>
        <dbReference type="Pfam" id="PF00144"/>
    </source>
</evidence>
<dbReference type="OrthoDB" id="5946976at2759"/>
<evidence type="ECO:0000313" key="3">
    <source>
        <dbReference type="EMBL" id="KJZ75351.1"/>
    </source>
</evidence>
<evidence type="ECO:0000313" key="4">
    <source>
        <dbReference type="Proteomes" id="UP000054481"/>
    </source>
</evidence>
<proteinExistence type="inferred from homology"/>
<evidence type="ECO:0000256" key="1">
    <source>
        <dbReference type="ARBA" id="ARBA00038215"/>
    </source>
</evidence>
<gene>
    <name evidence="3" type="ORF">HIM_05277</name>
</gene>
<accession>A0A0F7ZKL1</accession>
<sequence>MRLRQLIIASLASGAIVKASELHVNLPVDSRSADQAPLRSPETTSENPFTKDFKDYVKQVMKDWKVPGMSIAVVDGDQVFAEGFGYASFPDKLASPETLYWVGSTTKAHLAATLAQLIDSGAHPELSRGWNTPISSIIRDDFVLKDDWATAHLTLADAVSHRTGMTRHDASWHKQVNGKNTTVKDVVRNLRNLPPLTFEPRTRWYYCNLMYVTLAHVVETVVGKWLGDVMKEVIWHPLGMKTTYLSLDEALRVPVDIAKSYAWKEDTQEYIEMSQFPSLAASGAGGIISNVVDYAKWLQCLIHEAEPFSANVHKDIKTPRMILNPSPGLSGDMELYGLGWSRMTIHGAVAYEHGGSTLTFGAEVYWFPELKYGLVAFANSDDTSNEVESIVLQRMIGDKLQVPLEKRPNVDKKLKESRKANVQRLENAKDILFPRRPEKPSPPSLEISQLAGSYMDSGYGLLRLAPMPHPRHTHETILVANRTEFIFEHQLQLHHVSGDYWIAYFVLPGELKTQTKFFASRFIFGADGQASSLEIDLYDQGTKVREGVVTFEKIN</sequence>
<dbReference type="Pfam" id="PF00144">
    <property type="entry name" value="Beta-lactamase"/>
    <property type="match status" value="1"/>
</dbReference>
<dbReference type="Gene3D" id="3.40.710.10">
    <property type="entry name" value="DD-peptidase/beta-lactamase superfamily"/>
    <property type="match status" value="1"/>
</dbReference>
<reference evidence="3 4" key="1">
    <citation type="journal article" date="2014" name="Genome Biol. Evol.">
        <title>Comparative genomics and transcriptomics analyses reveal divergent lifestyle features of nematode endoparasitic fungus Hirsutella minnesotensis.</title>
        <authorList>
            <person name="Lai Y."/>
            <person name="Liu K."/>
            <person name="Zhang X."/>
            <person name="Zhang X."/>
            <person name="Li K."/>
            <person name="Wang N."/>
            <person name="Shu C."/>
            <person name="Wu Y."/>
            <person name="Wang C."/>
            <person name="Bushley K.E."/>
            <person name="Xiang M."/>
            <person name="Liu X."/>
        </authorList>
    </citation>
    <scope>NUCLEOTIDE SEQUENCE [LARGE SCALE GENOMIC DNA]</scope>
    <source>
        <strain evidence="3 4">3608</strain>
    </source>
</reference>
<dbReference type="InterPro" id="IPR050491">
    <property type="entry name" value="AmpC-like"/>
</dbReference>
<dbReference type="EMBL" id="KQ030518">
    <property type="protein sequence ID" value="KJZ75351.1"/>
    <property type="molecule type" value="Genomic_DNA"/>
</dbReference>
<dbReference type="PANTHER" id="PTHR46825">
    <property type="entry name" value="D-ALANYL-D-ALANINE-CARBOXYPEPTIDASE/ENDOPEPTIDASE AMPH"/>
    <property type="match status" value="1"/>
</dbReference>
<dbReference type="InterPro" id="IPR012338">
    <property type="entry name" value="Beta-lactam/transpept-like"/>
</dbReference>
<organism evidence="3 4">
    <name type="scientific">Hirsutella minnesotensis 3608</name>
    <dbReference type="NCBI Taxonomy" id="1043627"/>
    <lineage>
        <taxon>Eukaryota</taxon>
        <taxon>Fungi</taxon>
        <taxon>Dikarya</taxon>
        <taxon>Ascomycota</taxon>
        <taxon>Pezizomycotina</taxon>
        <taxon>Sordariomycetes</taxon>
        <taxon>Hypocreomycetidae</taxon>
        <taxon>Hypocreales</taxon>
        <taxon>Ophiocordycipitaceae</taxon>
        <taxon>Hirsutella</taxon>
    </lineage>
</organism>
<dbReference type="PANTHER" id="PTHR46825:SF9">
    <property type="entry name" value="BETA-LACTAMASE-RELATED DOMAIN-CONTAINING PROTEIN"/>
    <property type="match status" value="1"/>
</dbReference>
<keyword evidence="4" id="KW-1185">Reference proteome</keyword>
<dbReference type="SUPFAM" id="SSF56601">
    <property type="entry name" value="beta-lactamase/transpeptidase-like"/>
    <property type="match status" value="1"/>
</dbReference>
<protein>
    <recommendedName>
        <fullName evidence="2">Beta-lactamase-related domain-containing protein</fullName>
    </recommendedName>
</protein>
<dbReference type="Proteomes" id="UP000054481">
    <property type="component" value="Unassembled WGS sequence"/>
</dbReference>
<dbReference type="AlphaFoldDB" id="A0A0F7ZKL1"/>
<dbReference type="InterPro" id="IPR001466">
    <property type="entry name" value="Beta-lactam-related"/>
</dbReference>
<name>A0A0F7ZKL1_9HYPO</name>
<feature type="domain" description="Beta-lactamase-related" evidence="2">
    <location>
        <begin position="53"/>
        <end position="383"/>
    </location>
</feature>
<comment type="similarity">
    <text evidence="1">Belongs to the peptidase S12 family.</text>
</comment>